<dbReference type="OrthoDB" id="266140at2"/>
<comment type="similarity">
    <text evidence="1">Belongs to the peptidase S49 family.</text>
</comment>
<dbReference type="CDD" id="cd07022">
    <property type="entry name" value="S49_Sppa_36K_type"/>
    <property type="match status" value="1"/>
</dbReference>
<dbReference type="Gene3D" id="3.90.226.10">
    <property type="entry name" value="2-enoyl-CoA Hydratase, Chain A, domain 1"/>
    <property type="match status" value="1"/>
</dbReference>
<protein>
    <submittedName>
        <fullName evidence="3">ClpP class serine protease</fullName>
    </submittedName>
</protein>
<sequence length="308" mass="31989">MSDRILAAIRSVPWAIMPGYLEAIEAMAMRALDHPAVAAVKDDGHIERHLEAVAQMGERVAGTRSAAIRDGVGALPIFGPILPRAAMISPSGGGAVALDLLAADFRVLQADPAVRKILLAVDSPGGVTTDISQFARLVAQSTKPVVAHVSGMGCSAAYWIISQVSEISIDATAMVGSIGVMMGGSVQENPDQAGRRDIAIVSKSAPNKRPDLTTEDGRAVIQAMIDSIEDVFIGAVARGRGVTEAVVRSDFGQGGTLAGASAVKARMADRVEADGLDGAIRRLATRNPSTRRTSAENTLKLAHARAGL</sequence>
<gene>
    <name evidence="3" type="ORF">C8J25_108172</name>
</gene>
<name>A0A2T5U0R2_9SPHN</name>
<keyword evidence="3" id="KW-0378">Hydrolase</keyword>
<dbReference type="Proteomes" id="UP000244013">
    <property type="component" value="Unassembled WGS sequence"/>
</dbReference>
<dbReference type="InterPro" id="IPR033855">
    <property type="entry name" value="Protein_C"/>
</dbReference>
<accession>A0A2T5U0R2</accession>
<dbReference type="AlphaFoldDB" id="A0A2T5U0R2"/>
<dbReference type="Pfam" id="PF01343">
    <property type="entry name" value="Peptidase_S49"/>
    <property type="match status" value="1"/>
</dbReference>
<dbReference type="PANTHER" id="PTHR42987:SF4">
    <property type="entry name" value="PROTEASE SOHB-RELATED"/>
    <property type="match status" value="1"/>
</dbReference>
<dbReference type="GeneID" id="91007078"/>
<dbReference type="PANTHER" id="PTHR42987">
    <property type="entry name" value="PEPTIDASE S49"/>
    <property type="match status" value="1"/>
</dbReference>
<dbReference type="GO" id="GO:0006508">
    <property type="term" value="P:proteolysis"/>
    <property type="evidence" value="ECO:0007669"/>
    <property type="project" value="UniProtKB-KW"/>
</dbReference>
<dbReference type="InterPro" id="IPR029045">
    <property type="entry name" value="ClpP/crotonase-like_dom_sf"/>
</dbReference>
<dbReference type="SUPFAM" id="SSF52096">
    <property type="entry name" value="ClpP/crotonase"/>
    <property type="match status" value="1"/>
</dbReference>
<dbReference type="InterPro" id="IPR002142">
    <property type="entry name" value="Peptidase_S49"/>
</dbReference>
<reference evidence="3 4" key="1">
    <citation type="submission" date="2018-04" db="EMBL/GenBank/DDBJ databases">
        <title>Genomic Encyclopedia of Type Strains, Phase III (KMG-III): the genomes of soil and plant-associated and newly described type strains.</title>
        <authorList>
            <person name="Whitman W."/>
        </authorList>
    </citation>
    <scope>NUCLEOTIDE SEQUENCE [LARGE SCALE GENOMIC DNA]</scope>
    <source>
        <strain evidence="3 4">MA-olki</strain>
    </source>
</reference>
<dbReference type="RefSeq" id="WP_107955256.1">
    <property type="nucleotide sequence ID" value="NZ_QAYE01000008.1"/>
</dbReference>
<evidence type="ECO:0000313" key="3">
    <source>
        <dbReference type="EMBL" id="PTW45080.1"/>
    </source>
</evidence>
<feature type="domain" description="Peptidase S49" evidence="2">
    <location>
        <begin position="140"/>
        <end position="283"/>
    </location>
</feature>
<organism evidence="3 4">
    <name type="scientific">Sphingomonas faeni</name>
    <dbReference type="NCBI Taxonomy" id="185950"/>
    <lineage>
        <taxon>Bacteria</taxon>
        <taxon>Pseudomonadati</taxon>
        <taxon>Pseudomonadota</taxon>
        <taxon>Alphaproteobacteria</taxon>
        <taxon>Sphingomonadales</taxon>
        <taxon>Sphingomonadaceae</taxon>
        <taxon>Sphingomonas</taxon>
    </lineage>
</organism>
<evidence type="ECO:0000313" key="4">
    <source>
        <dbReference type="Proteomes" id="UP000244013"/>
    </source>
</evidence>
<dbReference type="EMBL" id="QAYE01000008">
    <property type="protein sequence ID" value="PTW45080.1"/>
    <property type="molecule type" value="Genomic_DNA"/>
</dbReference>
<comment type="caution">
    <text evidence="3">The sequence shown here is derived from an EMBL/GenBank/DDBJ whole genome shotgun (WGS) entry which is preliminary data.</text>
</comment>
<keyword evidence="3" id="KW-0645">Protease</keyword>
<evidence type="ECO:0000256" key="1">
    <source>
        <dbReference type="ARBA" id="ARBA00008683"/>
    </source>
</evidence>
<dbReference type="GO" id="GO:0008233">
    <property type="term" value="F:peptidase activity"/>
    <property type="evidence" value="ECO:0007669"/>
    <property type="project" value="UniProtKB-KW"/>
</dbReference>
<evidence type="ECO:0000259" key="2">
    <source>
        <dbReference type="Pfam" id="PF01343"/>
    </source>
</evidence>
<proteinExistence type="inferred from homology"/>